<dbReference type="PANTHER" id="PTHR34138:SF1">
    <property type="entry name" value="CELL SHAPE-DETERMINING PROTEIN MREC"/>
    <property type="match status" value="1"/>
</dbReference>
<evidence type="ECO:0000313" key="7">
    <source>
        <dbReference type="Proteomes" id="UP000704960"/>
    </source>
</evidence>
<evidence type="ECO:0000313" key="6">
    <source>
        <dbReference type="EMBL" id="MBI4132208.1"/>
    </source>
</evidence>
<evidence type="ECO:0000256" key="4">
    <source>
        <dbReference type="ARBA" id="ARBA00032089"/>
    </source>
</evidence>
<comment type="similarity">
    <text evidence="1">Belongs to the MreC family.</text>
</comment>
<dbReference type="Gene3D" id="2.40.10.340">
    <property type="entry name" value="Rod shape-determining protein MreC, domain 1"/>
    <property type="match status" value="1"/>
</dbReference>
<dbReference type="InterPro" id="IPR055342">
    <property type="entry name" value="MreC_beta-barrel_core"/>
</dbReference>
<evidence type="ECO:0000259" key="5">
    <source>
        <dbReference type="Pfam" id="PF04085"/>
    </source>
</evidence>
<dbReference type="EMBL" id="JACQMJ010000005">
    <property type="protein sequence ID" value="MBI4132208.1"/>
    <property type="molecule type" value="Genomic_DNA"/>
</dbReference>
<dbReference type="PANTHER" id="PTHR34138">
    <property type="entry name" value="CELL SHAPE-DETERMINING PROTEIN MREC"/>
    <property type="match status" value="1"/>
</dbReference>
<organism evidence="6 7">
    <name type="scientific">Candidatus Sungiibacteriota bacterium</name>
    <dbReference type="NCBI Taxonomy" id="2750080"/>
    <lineage>
        <taxon>Bacteria</taxon>
        <taxon>Candidatus Sungiibacteriota</taxon>
    </lineage>
</organism>
<accession>A0A933DTR4</accession>
<gene>
    <name evidence="6" type="ORF">HY474_01105</name>
</gene>
<name>A0A933DTR4_9BACT</name>
<evidence type="ECO:0000256" key="1">
    <source>
        <dbReference type="ARBA" id="ARBA00009369"/>
    </source>
</evidence>
<dbReference type="InterPro" id="IPR007221">
    <property type="entry name" value="MreC"/>
</dbReference>
<dbReference type="InterPro" id="IPR042175">
    <property type="entry name" value="Cell/Rod_MreC_2"/>
</dbReference>
<dbReference type="Gene3D" id="2.40.10.350">
    <property type="entry name" value="Rod shape-determining protein MreC, domain 2"/>
    <property type="match status" value="1"/>
</dbReference>
<dbReference type="GO" id="GO:0005886">
    <property type="term" value="C:plasma membrane"/>
    <property type="evidence" value="ECO:0007669"/>
    <property type="project" value="TreeGrafter"/>
</dbReference>
<protein>
    <recommendedName>
        <fullName evidence="2">Cell shape-determining protein MreC</fullName>
    </recommendedName>
    <alternativeName>
        <fullName evidence="4">Cell shape protein MreC</fullName>
    </alternativeName>
</protein>
<keyword evidence="3" id="KW-0133">Cell shape</keyword>
<dbReference type="Proteomes" id="UP000704960">
    <property type="component" value="Unassembled WGS sequence"/>
</dbReference>
<dbReference type="GO" id="GO:0008360">
    <property type="term" value="P:regulation of cell shape"/>
    <property type="evidence" value="ECO:0007669"/>
    <property type="project" value="UniProtKB-KW"/>
</dbReference>
<sequence>MSVRGRLGKTLFIAAVSALFVFFGTAGAAGRARAATFRVASPLLVIAGRGGAGVRDWLGKFSGGRMRALEEERGRLLARLAALEAVREENEILRAALALRREGEAGAIPARAIAFLREGRDEYIRLNSGTADGIGIGDIVVNRDRVLGGTVVAVDAHSSRVILFSSFSRSMDVSIPTANLRAIARGANARELAVELVPNDAPVGVGDLVFASPRVTGGRPLVLGEIREAHQDEPEVFKIVRATHLFDPADPDVIVLLAP</sequence>
<dbReference type="Pfam" id="PF04085">
    <property type="entry name" value="MreC"/>
    <property type="match status" value="1"/>
</dbReference>
<comment type="caution">
    <text evidence="6">The sequence shown here is derived from an EMBL/GenBank/DDBJ whole genome shotgun (WGS) entry which is preliminary data.</text>
</comment>
<dbReference type="InterPro" id="IPR042177">
    <property type="entry name" value="Cell/Rod_1"/>
</dbReference>
<proteinExistence type="inferred from homology"/>
<evidence type="ECO:0000256" key="2">
    <source>
        <dbReference type="ARBA" id="ARBA00013855"/>
    </source>
</evidence>
<dbReference type="AlphaFoldDB" id="A0A933DTR4"/>
<evidence type="ECO:0000256" key="3">
    <source>
        <dbReference type="ARBA" id="ARBA00022960"/>
    </source>
</evidence>
<feature type="domain" description="Rod shape-determining protein MreC beta-barrel core" evidence="5">
    <location>
        <begin position="121"/>
        <end position="251"/>
    </location>
</feature>
<reference evidence="6" key="1">
    <citation type="submission" date="2020-07" db="EMBL/GenBank/DDBJ databases">
        <title>Huge and variable diversity of episymbiotic CPR bacteria and DPANN archaea in groundwater ecosystems.</title>
        <authorList>
            <person name="He C.Y."/>
            <person name="Keren R."/>
            <person name="Whittaker M."/>
            <person name="Farag I.F."/>
            <person name="Doudna J."/>
            <person name="Cate J.H.D."/>
            <person name="Banfield J.F."/>
        </authorList>
    </citation>
    <scope>NUCLEOTIDE SEQUENCE</scope>
    <source>
        <strain evidence="6">NC_groundwater_1226_Ag_S-0.1um_59_124</strain>
    </source>
</reference>